<dbReference type="Gene3D" id="3.40.50.720">
    <property type="entry name" value="NAD(P)-binding Rossmann-like Domain"/>
    <property type="match status" value="1"/>
</dbReference>
<dbReference type="SMART" id="SM01274">
    <property type="entry name" value="malic"/>
    <property type="match status" value="1"/>
</dbReference>
<evidence type="ECO:0000256" key="2">
    <source>
        <dbReference type="ARBA" id="ARBA00008785"/>
    </source>
</evidence>
<evidence type="ECO:0000256" key="3">
    <source>
        <dbReference type="ARBA" id="ARBA00022723"/>
    </source>
</evidence>
<dbReference type="EMBL" id="JBHLZY010000020">
    <property type="protein sequence ID" value="MFB9769841.1"/>
    <property type="molecule type" value="Genomic_DNA"/>
</dbReference>
<dbReference type="InterPro" id="IPR046346">
    <property type="entry name" value="Aminoacid_DH-like_N_sf"/>
</dbReference>
<dbReference type="Pfam" id="PF00390">
    <property type="entry name" value="malic"/>
    <property type="match status" value="1"/>
</dbReference>
<comment type="cofactor">
    <cofactor evidence="1">
        <name>Mn(2+)</name>
        <dbReference type="ChEBI" id="CHEBI:29035"/>
    </cofactor>
</comment>
<reference evidence="8 9" key="1">
    <citation type="submission" date="2024-09" db="EMBL/GenBank/DDBJ databases">
        <authorList>
            <person name="Sun Q."/>
            <person name="Mori K."/>
        </authorList>
    </citation>
    <scope>NUCLEOTIDE SEQUENCE [LARGE SCALE GENOMIC DNA]</scope>
    <source>
        <strain evidence="8 9">TBRC 4576</strain>
    </source>
</reference>
<proteinExistence type="inferred from homology"/>
<dbReference type="InterPro" id="IPR037062">
    <property type="entry name" value="Malic_N_dom_sf"/>
</dbReference>
<dbReference type="InterPro" id="IPR012302">
    <property type="entry name" value="Malic_NAD-bd"/>
</dbReference>
<dbReference type="InterPro" id="IPR012301">
    <property type="entry name" value="Malic_N_dom"/>
</dbReference>
<dbReference type="SMART" id="SM00919">
    <property type="entry name" value="Malic_M"/>
    <property type="match status" value="1"/>
</dbReference>
<feature type="domain" description="Malic enzyme N-terminal" evidence="7">
    <location>
        <begin position="69"/>
        <end position="251"/>
    </location>
</feature>
<evidence type="ECO:0000259" key="7">
    <source>
        <dbReference type="SMART" id="SM01274"/>
    </source>
</evidence>
<comment type="caution">
    <text evidence="8">The sequence shown here is derived from an EMBL/GenBank/DDBJ whole genome shotgun (WGS) entry which is preliminary data.</text>
</comment>
<dbReference type="Pfam" id="PF03949">
    <property type="entry name" value="Malic_M"/>
    <property type="match status" value="1"/>
</dbReference>
<dbReference type="InterPro" id="IPR015884">
    <property type="entry name" value="Malic_enzyme_CS"/>
</dbReference>
<gene>
    <name evidence="8" type="ORF">ACFFLI_08190</name>
</gene>
<dbReference type="NCBIfam" id="NF041582">
    <property type="entry name" value="malolactic"/>
    <property type="match status" value="1"/>
</dbReference>
<dbReference type="InterPro" id="IPR048182">
    <property type="entry name" value="Malolactic_enz"/>
</dbReference>
<keyword evidence="8" id="KW-0456">Lyase</keyword>
<evidence type="ECO:0000259" key="6">
    <source>
        <dbReference type="SMART" id="SM00919"/>
    </source>
</evidence>
<dbReference type="SUPFAM" id="SSF51735">
    <property type="entry name" value="NAD(P)-binding Rossmann-fold domains"/>
    <property type="match status" value="1"/>
</dbReference>
<dbReference type="PIRSF" id="PIRSF000106">
    <property type="entry name" value="ME"/>
    <property type="match status" value="1"/>
</dbReference>
<dbReference type="RefSeq" id="WP_137641562.1">
    <property type="nucleotide sequence ID" value="NZ_BJEA01000001.1"/>
</dbReference>
<evidence type="ECO:0000256" key="1">
    <source>
        <dbReference type="ARBA" id="ARBA00001936"/>
    </source>
</evidence>
<comment type="similarity">
    <text evidence="2 5">Belongs to the malic enzymes family.</text>
</comment>
<dbReference type="Gene3D" id="3.40.50.10380">
    <property type="entry name" value="Malic enzyme, N-terminal domain"/>
    <property type="match status" value="1"/>
</dbReference>
<feature type="domain" description="Malic enzyme NAD-binding" evidence="6">
    <location>
        <begin position="261"/>
        <end position="517"/>
    </location>
</feature>
<dbReference type="GO" id="GO:0043883">
    <property type="term" value="F:malolactic enzyme activity"/>
    <property type="evidence" value="ECO:0007669"/>
    <property type="project" value="UniProtKB-EC"/>
</dbReference>
<organism evidence="8 9">
    <name type="scientific">Lactiplantibacillus modestisalitolerans</name>
    <dbReference type="NCBI Taxonomy" id="1457219"/>
    <lineage>
        <taxon>Bacteria</taxon>
        <taxon>Bacillati</taxon>
        <taxon>Bacillota</taxon>
        <taxon>Bacilli</taxon>
        <taxon>Lactobacillales</taxon>
        <taxon>Lactobacillaceae</taxon>
        <taxon>Lactiplantibacillus</taxon>
    </lineage>
</organism>
<keyword evidence="3 5" id="KW-0479">Metal-binding</keyword>
<dbReference type="PRINTS" id="PR00072">
    <property type="entry name" value="MALOXRDTASE"/>
</dbReference>
<sequence length="542" mass="59301">MTKTADQILNNPFLNKGTAFTNEERHALGLTGTLPSKVQTIEEQTTQAYAQFQSKATRLEKRIFLMNLFNENRTLFYHLMDQHVVEFMPIVYDPVVADSIEQYNQLFLDPQNAAFVSIDAPEDIEATLKNAADGRDIRLVVVTDAEGILGMGDWGVNGVDIAIGKLMVYTAAAGIDPSQVLPVSIDAGTNNQQLLDDPLYLGNRHKRVYGDKYYDMIDKFVEAEQKLFPESLLHWEDFGRSNAQVILDKYKDKIATFNDDIQGTGMVVLAGILGALNISKESIKDQKILSFGAGTAGMGIANQIMDELMQAGLSEEEAKQHFYAVDKQGLLFDDTEDLTPAQKAFTRKRSEFSNADELTNLEAVVKAVHPTVMIGTSTQPGTFTESIIKEMAAHTDRPIIFPLSNPTKLAEAKAEDLIKWTDGRALVATGIPADDVEYKGVTYQIGQGNNALMYPGLGFGLIASTAKVLNNETLSAACHALGGIVDTDKPGAAVLPPVSKITEFSQTLATVVAQSVLDQKLNKEPIADAKQAVADMKWVPEY</sequence>
<dbReference type="InterPro" id="IPR001891">
    <property type="entry name" value="Malic_OxRdtase"/>
</dbReference>
<evidence type="ECO:0000256" key="4">
    <source>
        <dbReference type="ARBA" id="ARBA00023027"/>
    </source>
</evidence>
<dbReference type="Proteomes" id="UP001589691">
    <property type="component" value="Unassembled WGS sequence"/>
</dbReference>
<dbReference type="PANTHER" id="PTHR23406">
    <property type="entry name" value="MALIC ENZYME-RELATED"/>
    <property type="match status" value="1"/>
</dbReference>
<keyword evidence="4" id="KW-0520">NAD</keyword>
<protein>
    <submittedName>
        <fullName evidence="8">Malolactic enzyme</fullName>
        <ecNumber evidence="8">4.1.1.101</ecNumber>
    </submittedName>
</protein>
<keyword evidence="9" id="KW-1185">Reference proteome</keyword>
<dbReference type="PANTHER" id="PTHR23406:SF34">
    <property type="entry name" value="NAD-DEPENDENT MALIC ENZYME, MITOCHONDRIAL"/>
    <property type="match status" value="1"/>
</dbReference>
<evidence type="ECO:0000256" key="5">
    <source>
        <dbReference type="RuleBase" id="RU003427"/>
    </source>
</evidence>
<dbReference type="InterPro" id="IPR036291">
    <property type="entry name" value="NAD(P)-bd_dom_sf"/>
</dbReference>
<dbReference type="NCBIfam" id="NF010052">
    <property type="entry name" value="PRK13529.1"/>
    <property type="match status" value="1"/>
</dbReference>
<evidence type="ECO:0000313" key="8">
    <source>
        <dbReference type="EMBL" id="MFB9769841.1"/>
    </source>
</evidence>
<dbReference type="SUPFAM" id="SSF53223">
    <property type="entry name" value="Aminoacid dehydrogenase-like, N-terminal domain"/>
    <property type="match status" value="1"/>
</dbReference>
<evidence type="ECO:0000313" key="9">
    <source>
        <dbReference type="Proteomes" id="UP001589691"/>
    </source>
</evidence>
<dbReference type="EC" id="4.1.1.101" evidence="8"/>
<name>A0ABV5WWF7_9LACO</name>
<dbReference type="PROSITE" id="PS00331">
    <property type="entry name" value="MALIC_ENZYMES"/>
    <property type="match status" value="1"/>
</dbReference>
<accession>A0ABV5WWF7</accession>